<dbReference type="GeneID" id="66071506"/>
<dbReference type="KEGG" id="more:E1B28_002430"/>
<dbReference type="AlphaFoldDB" id="A0A9P7ULR0"/>
<evidence type="ECO:0000259" key="2">
    <source>
        <dbReference type="Pfam" id="PF00364"/>
    </source>
</evidence>
<accession>A0A9P7ULR0</accession>
<organism evidence="3 4">
    <name type="scientific">Marasmius oreades</name>
    <name type="common">fairy-ring Marasmius</name>
    <dbReference type="NCBI Taxonomy" id="181124"/>
    <lineage>
        <taxon>Eukaryota</taxon>
        <taxon>Fungi</taxon>
        <taxon>Dikarya</taxon>
        <taxon>Basidiomycota</taxon>
        <taxon>Agaricomycotina</taxon>
        <taxon>Agaricomycetes</taxon>
        <taxon>Agaricomycetidae</taxon>
        <taxon>Agaricales</taxon>
        <taxon>Marasmiineae</taxon>
        <taxon>Marasmiaceae</taxon>
        <taxon>Marasmius</taxon>
    </lineage>
</organism>
<dbReference type="GO" id="GO:0004742">
    <property type="term" value="F:dihydrolipoyllysine-residue acetyltransferase activity"/>
    <property type="evidence" value="ECO:0007669"/>
    <property type="project" value="TreeGrafter"/>
</dbReference>
<sequence length="159" mass="17788">MLLEFSMRPLPFIVRSARNTNVRRRSIHKCRPARFMILMPAIFPLISRKAVTRWKKKEGEPFSAGDVLLQIESDLTSLDVCAEFPGVLGKILTPDGSTDVPVEQVIALVAKDQEDFANNQFIQLTSTPSTKPPSSNVTSTSASNVSEPSFRFRTHLRSR</sequence>
<dbReference type="GO" id="GO:0045254">
    <property type="term" value="C:pyruvate dehydrogenase complex"/>
    <property type="evidence" value="ECO:0007669"/>
    <property type="project" value="InterPro"/>
</dbReference>
<dbReference type="InterPro" id="IPR045257">
    <property type="entry name" value="E2/Pdx1"/>
</dbReference>
<feature type="compositionally biased region" description="Low complexity" evidence="1">
    <location>
        <begin position="125"/>
        <end position="146"/>
    </location>
</feature>
<dbReference type="EMBL" id="CM032190">
    <property type="protein sequence ID" value="KAG7086480.1"/>
    <property type="molecule type" value="Genomic_DNA"/>
</dbReference>
<dbReference type="PANTHER" id="PTHR23151:SF90">
    <property type="entry name" value="DIHYDROLIPOYLLYSINE-RESIDUE ACETYLTRANSFERASE COMPONENT OF PYRUVATE DEHYDROGENASE COMPLEX, MITOCHONDRIAL-RELATED"/>
    <property type="match status" value="1"/>
</dbReference>
<comment type="caution">
    <text evidence="3">The sequence shown here is derived from an EMBL/GenBank/DDBJ whole genome shotgun (WGS) entry which is preliminary data.</text>
</comment>
<protein>
    <recommendedName>
        <fullName evidence="2">Lipoyl-binding domain-containing protein</fullName>
    </recommendedName>
</protein>
<evidence type="ECO:0000256" key="1">
    <source>
        <dbReference type="SAM" id="MobiDB-lite"/>
    </source>
</evidence>
<feature type="region of interest" description="Disordered" evidence="1">
    <location>
        <begin position="124"/>
        <end position="159"/>
    </location>
</feature>
<dbReference type="Pfam" id="PF00364">
    <property type="entry name" value="Biotin_lipoyl"/>
    <property type="match status" value="1"/>
</dbReference>
<proteinExistence type="predicted"/>
<dbReference type="OrthoDB" id="537444at2759"/>
<dbReference type="CDD" id="cd06849">
    <property type="entry name" value="lipoyl_domain"/>
    <property type="match status" value="1"/>
</dbReference>
<gene>
    <name evidence="3" type="ORF">E1B28_002430</name>
</gene>
<dbReference type="PANTHER" id="PTHR23151">
    <property type="entry name" value="DIHYDROLIPOAMIDE ACETYL/SUCCINYL-TRANSFERASE-RELATED"/>
    <property type="match status" value="1"/>
</dbReference>
<evidence type="ECO:0000313" key="4">
    <source>
        <dbReference type="Proteomes" id="UP001049176"/>
    </source>
</evidence>
<reference evidence="3" key="1">
    <citation type="journal article" date="2021" name="Genome Biol. Evol.">
        <title>The assembled and annotated genome of the fairy-ring fungus Marasmius oreades.</title>
        <authorList>
            <person name="Hiltunen M."/>
            <person name="Ament-Velasquez S.L."/>
            <person name="Johannesson H."/>
        </authorList>
    </citation>
    <scope>NUCLEOTIDE SEQUENCE</scope>
    <source>
        <strain evidence="3">03SP1</strain>
    </source>
</reference>
<dbReference type="Gene3D" id="2.40.50.100">
    <property type="match status" value="1"/>
</dbReference>
<name>A0A9P7ULR0_9AGAR</name>
<dbReference type="GO" id="GO:0006086">
    <property type="term" value="P:pyruvate decarboxylation to acetyl-CoA"/>
    <property type="evidence" value="ECO:0007669"/>
    <property type="project" value="InterPro"/>
</dbReference>
<dbReference type="InterPro" id="IPR011053">
    <property type="entry name" value="Single_hybrid_motif"/>
</dbReference>
<evidence type="ECO:0000313" key="3">
    <source>
        <dbReference type="EMBL" id="KAG7086480.1"/>
    </source>
</evidence>
<dbReference type="Proteomes" id="UP001049176">
    <property type="component" value="Chromosome 10"/>
</dbReference>
<dbReference type="InterPro" id="IPR000089">
    <property type="entry name" value="Biotin_lipoyl"/>
</dbReference>
<dbReference type="SUPFAM" id="SSF51230">
    <property type="entry name" value="Single hybrid motif"/>
    <property type="match status" value="1"/>
</dbReference>
<dbReference type="RefSeq" id="XP_043002951.1">
    <property type="nucleotide sequence ID" value="XM_043159351.1"/>
</dbReference>
<feature type="domain" description="Lipoyl-binding" evidence="2">
    <location>
        <begin position="38"/>
        <end position="107"/>
    </location>
</feature>
<keyword evidence="4" id="KW-1185">Reference proteome</keyword>